<keyword evidence="10" id="KW-0963">Cytoplasm</keyword>
<evidence type="ECO:0000259" key="12">
    <source>
        <dbReference type="PROSITE" id="PS50989"/>
    </source>
</evidence>
<sequence>MTYYLDFEKPIQELETKIEELKKLSDGSEIDLTQEIKRLNKKLKELKSEVYSNLTAWQKTQLARHPERPYTLDYISMIFEDFIELHGDRRFGDDPAVVAGIGKIDGASYAVIGHQKGRTIKERIYRNFGQAHPEGYRKALRVMKLAERFSMPVITMIDTPGAFPGIGAEERGQAEAIATNLMEMSLLKTPLIGIVIGEGGSGGALALSVCDKIFMLEHSVYSVISPEGCAAILWKKNSDVGVEDYMKAAEELKLTAQDLKKFGIIDDIIPEPLGGAHRQPHETGKRIKNRIISTAAELSKIPVEELIKKRYEKFRQIGNFWSSSRSRK</sequence>
<keyword evidence="8 10" id="KW-0275">Fatty acid biosynthesis</keyword>
<dbReference type="UniPathway" id="UPA00655">
    <property type="reaction ID" value="UER00711"/>
</dbReference>
<dbReference type="AlphaFoldDB" id="A0A2J6WNB9"/>
<dbReference type="GO" id="GO:0006633">
    <property type="term" value="P:fatty acid biosynthetic process"/>
    <property type="evidence" value="ECO:0007669"/>
    <property type="project" value="UniProtKB-KW"/>
</dbReference>
<dbReference type="HAMAP" id="MF_00823">
    <property type="entry name" value="AcetylCoA_CT_alpha"/>
    <property type="match status" value="1"/>
</dbReference>
<dbReference type="Gene3D" id="3.90.226.10">
    <property type="entry name" value="2-enoyl-CoA Hydratase, Chain A, domain 1"/>
    <property type="match status" value="1"/>
</dbReference>
<evidence type="ECO:0000256" key="4">
    <source>
        <dbReference type="ARBA" id="ARBA00022741"/>
    </source>
</evidence>
<dbReference type="InterPro" id="IPR011763">
    <property type="entry name" value="COA_CT_C"/>
</dbReference>
<dbReference type="Proteomes" id="UP000242288">
    <property type="component" value="Unassembled WGS sequence"/>
</dbReference>
<organism evidence="13 14">
    <name type="scientific">Thermodesulfovibrio aggregans</name>
    <dbReference type="NCBI Taxonomy" id="86166"/>
    <lineage>
        <taxon>Bacteria</taxon>
        <taxon>Pseudomonadati</taxon>
        <taxon>Nitrospirota</taxon>
        <taxon>Thermodesulfovibrionia</taxon>
        <taxon>Thermodesulfovibrionales</taxon>
        <taxon>Thermodesulfovibrionaceae</taxon>
        <taxon>Thermodesulfovibrio</taxon>
    </lineage>
</organism>
<dbReference type="PROSITE" id="PS50989">
    <property type="entry name" value="COA_CT_CTER"/>
    <property type="match status" value="1"/>
</dbReference>
<dbReference type="EMBL" id="PNIO01000021">
    <property type="protein sequence ID" value="PMP71866.1"/>
    <property type="molecule type" value="Genomic_DNA"/>
</dbReference>
<keyword evidence="2 10" id="KW-0444">Lipid biosynthesis</keyword>
<comment type="similarity">
    <text evidence="10">Belongs to the AccA family.</text>
</comment>
<keyword evidence="11" id="KW-0175">Coiled coil</keyword>
<evidence type="ECO:0000256" key="10">
    <source>
        <dbReference type="HAMAP-Rule" id="MF_00823"/>
    </source>
</evidence>
<evidence type="ECO:0000313" key="13">
    <source>
        <dbReference type="EMBL" id="PMP71866.1"/>
    </source>
</evidence>
<name>A0A2J6WNB9_9BACT</name>
<keyword evidence="5 10" id="KW-0276">Fatty acid metabolism</keyword>
<dbReference type="PANTHER" id="PTHR42853">
    <property type="entry name" value="ACETYL-COENZYME A CARBOXYLASE CARBOXYL TRANSFERASE SUBUNIT ALPHA"/>
    <property type="match status" value="1"/>
</dbReference>
<dbReference type="NCBIfam" id="TIGR00513">
    <property type="entry name" value="accA"/>
    <property type="match status" value="1"/>
</dbReference>
<evidence type="ECO:0000256" key="5">
    <source>
        <dbReference type="ARBA" id="ARBA00022832"/>
    </source>
</evidence>
<keyword evidence="3 10" id="KW-0808">Transferase</keyword>
<dbReference type="NCBIfam" id="NF004344">
    <property type="entry name" value="PRK05724.1"/>
    <property type="match status" value="1"/>
</dbReference>
<dbReference type="GO" id="GO:2001295">
    <property type="term" value="P:malonyl-CoA biosynthetic process"/>
    <property type="evidence" value="ECO:0007669"/>
    <property type="project" value="UniProtKB-UniRule"/>
</dbReference>
<reference evidence="13 14" key="1">
    <citation type="submission" date="2018-01" db="EMBL/GenBank/DDBJ databases">
        <title>Metagenomic assembled genomes from two thermal pools in the Uzon Caldera, Kamchatka, Russia.</title>
        <authorList>
            <person name="Wilkins L."/>
            <person name="Ettinger C."/>
        </authorList>
    </citation>
    <scope>NUCLEOTIDE SEQUENCE [LARGE SCALE GENOMIC DNA]</scope>
    <source>
        <strain evidence="13">ZAV-04</strain>
    </source>
</reference>
<comment type="pathway">
    <text evidence="1 10">Lipid metabolism; malonyl-CoA biosynthesis; malonyl-CoA from acetyl-CoA: step 1/1.</text>
</comment>
<accession>A0A2J6WNB9</accession>
<dbReference type="Pfam" id="PF03255">
    <property type="entry name" value="ACCA"/>
    <property type="match status" value="1"/>
</dbReference>
<evidence type="ECO:0000256" key="7">
    <source>
        <dbReference type="ARBA" id="ARBA00023098"/>
    </source>
</evidence>
<evidence type="ECO:0000256" key="8">
    <source>
        <dbReference type="ARBA" id="ARBA00023160"/>
    </source>
</evidence>
<protein>
    <recommendedName>
        <fullName evidence="10">Acetyl-coenzyme A carboxylase carboxyl transferase subunit alpha</fullName>
        <shortName evidence="10">ACCase subunit alpha</shortName>
        <shortName evidence="10">Acetyl-CoA carboxylase carboxyltransferase subunit alpha</shortName>
        <ecNumber evidence="10">2.1.3.15</ecNumber>
    </recommendedName>
</protein>
<dbReference type="GO" id="GO:0016743">
    <property type="term" value="F:carboxyl- or carbamoyltransferase activity"/>
    <property type="evidence" value="ECO:0007669"/>
    <property type="project" value="UniProtKB-UniRule"/>
</dbReference>
<comment type="caution">
    <text evidence="13">The sequence shown here is derived from an EMBL/GenBank/DDBJ whole genome shotgun (WGS) entry which is preliminary data.</text>
</comment>
<comment type="subcellular location">
    <subcellularLocation>
        <location evidence="10">Cytoplasm</location>
    </subcellularLocation>
</comment>
<comment type="function">
    <text evidence="10">Component of the acetyl coenzyme A carboxylase (ACC) complex. First, biotin carboxylase catalyzes the carboxylation of biotin on its carrier protein (BCCP) and then the CO(2) group is transferred by the carboxyltransferase to acetyl-CoA to form malonyl-CoA.</text>
</comment>
<keyword evidence="4 10" id="KW-0547">Nucleotide-binding</keyword>
<proteinExistence type="inferred from homology"/>
<dbReference type="NCBIfam" id="NF041504">
    <property type="entry name" value="AccA_sub"/>
    <property type="match status" value="1"/>
</dbReference>
<evidence type="ECO:0000256" key="1">
    <source>
        <dbReference type="ARBA" id="ARBA00004956"/>
    </source>
</evidence>
<keyword evidence="7 10" id="KW-0443">Lipid metabolism</keyword>
<dbReference type="InterPro" id="IPR001095">
    <property type="entry name" value="Acetyl_CoA_COase_a_su"/>
</dbReference>
<feature type="domain" description="CoA carboxyltransferase C-terminal" evidence="12">
    <location>
        <begin position="38"/>
        <end position="297"/>
    </location>
</feature>
<evidence type="ECO:0000256" key="11">
    <source>
        <dbReference type="SAM" id="Coils"/>
    </source>
</evidence>
<comment type="catalytic activity">
    <reaction evidence="9 10">
        <text>N(6)-carboxybiotinyl-L-lysyl-[protein] + acetyl-CoA = N(6)-biotinyl-L-lysyl-[protein] + malonyl-CoA</text>
        <dbReference type="Rhea" id="RHEA:54728"/>
        <dbReference type="Rhea" id="RHEA-COMP:10505"/>
        <dbReference type="Rhea" id="RHEA-COMP:10506"/>
        <dbReference type="ChEBI" id="CHEBI:57288"/>
        <dbReference type="ChEBI" id="CHEBI:57384"/>
        <dbReference type="ChEBI" id="CHEBI:83144"/>
        <dbReference type="ChEBI" id="CHEBI:83145"/>
        <dbReference type="EC" id="2.1.3.15"/>
    </reaction>
</comment>
<comment type="subunit">
    <text evidence="10">Acetyl-CoA carboxylase is a heterohexamer composed of biotin carboxyl carrier protein (AccB), biotin carboxylase (AccC) and two subunits each of ACCase subunit alpha (AccA) and ACCase subunit beta (AccD).</text>
</comment>
<keyword evidence="6 10" id="KW-0067">ATP-binding</keyword>
<dbReference type="InterPro" id="IPR029045">
    <property type="entry name" value="ClpP/crotonase-like_dom_sf"/>
</dbReference>
<dbReference type="PRINTS" id="PR01069">
    <property type="entry name" value="ACCCTRFRASEA"/>
</dbReference>
<dbReference type="GO" id="GO:0005524">
    <property type="term" value="F:ATP binding"/>
    <property type="evidence" value="ECO:0007669"/>
    <property type="project" value="UniProtKB-KW"/>
</dbReference>
<dbReference type="EC" id="2.1.3.15" evidence="10"/>
<gene>
    <name evidence="10" type="primary">accA</name>
    <name evidence="13" type="ORF">C0186_02705</name>
</gene>
<dbReference type="PANTHER" id="PTHR42853:SF3">
    <property type="entry name" value="ACETYL-COENZYME A CARBOXYLASE CARBOXYL TRANSFERASE SUBUNIT ALPHA, CHLOROPLASTIC"/>
    <property type="match status" value="1"/>
</dbReference>
<evidence type="ECO:0000256" key="3">
    <source>
        <dbReference type="ARBA" id="ARBA00022679"/>
    </source>
</evidence>
<dbReference type="SUPFAM" id="SSF52096">
    <property type="entry name" value="ClpP/crotonase"/>
    <property type="match status" value="1"/>
</dbReference>
<feature type="coiled-coil region" evidence="11">
    <location>
        <begin position="11"/>
        <end position="49"/>
    </location>
</feature>
<dbReference type="GO" id="GO:0009317">
    <property type="term" value="C:acetyl-CoA carboxylase complex"/>
    <property type="evidence" value="ECO:0007669"/>
    <property type="project" value="InterPro"/>
</dbReference>
<evidence type="ECO:0000256" key="9">
    <source>
        <dbReference type="ARBA" id="ARBA00049152"/>
    </source>
</evidence>
<evidence type="ECO:0000256" key="6">
    <source>
        <dbReference type="ARBA" id="ARBA00022840"/>
    </source>
</evidence>
<dbReference type="GO" id="GO:0003989">
    <property type="term" value="F:acetyl-CoA carboxylase activity"/>
    <property type="evidence" value="ECO:0007669"/>
    <property type="project" value="InterPro"/>
</dbReference>
<evidence type="ECO:0000313" key="14">
    <source>
        <dbReference type="Proteomes" id="UP000242288"/>
    </source>
</evidence>
<evidence type="ECO:0000256" key="2">
    <source>
        <dbReference type="ARBA" id="ARBA00022516"/>
    </source>
</evidence>